<name>A0A2B4RG33_STYPI</name>
<dbReference type="PANTHER" id="PTHR22906">
    <property type="entry name" value="PROPERDIN"/>
    <property type="match status" value="1"/>
</dbReference>
<dbReference type="InterPro" id="IPR052065">
    <property type="entry name" value="Compl_asym_regulator"/>
</dbReference>
<evidence type="ECO:0000256" key="1">
    <source>
        <dbReference type="ARBA" id="ARBA00022737"/>
    </source>
</evidence>
<organism evidence="3 4">
    <name type="scientific">Stylophora pistillata</name>
    <name type="common">Smooth cauliflower coral</name>
    <dbReference type="NCBI Taxonomy" id="50429"/>
    <lineage>
        <taxon>Eukaryota</taxon>
        <taxon>Metazoa</taxon>
        <taxon>Cnidaria</taxon>
        <taxon>Anthozoa</taxon>
        <taxon>Hexacorallia</taxon>
        <taxon>Scleractinia</taxon>
        <taxon>Astrocoeniina</taxon>
        <taxon>Pocilloporidae</taxon>
        <taxon>Stylophora</taxon>
    </lineage>
</organism>
<keyword evidence="1" id="KW-0677">Repeat</keyword>
<dbReference type="PROSITE" id="PS50092">
    <property type="entry name" value="TSP1"/>
    <property type="match status" value="1"/>
</dbReference>
<reference evidence="4" key="1">
    <citation type="journal article" date="2017" name="bioRxiv">
        <title>Comparative analysis of the genomes of Stylophora pistillata and Acropora digitifera provides evidence for extensive differences between species of corals.</title>
        <authorList>
            <person name="Voolstra C.R."/>
            <person name="Li Y."/>
            <person name="Liew Y.J."/>
            <person name="Baumgarten S."/>
            <person name="Zoccola D."/>
            <person name="Flot J.-F."/>
            <person name="Tambutte S."/>
            <person name="Allemand D."/>
            <person name="Aranda M."/>
        </authorList>
    </citation>
    <scope>NUCLEOTIDE SEQUENCE [LARGE SCALE GENOMIC DNA]</scope>
</reference>
<dbReference type="SUPFAM" id="SSF53300">
    <property type="entry name" value="vWA-like"/>
    <property type="match status" value="1"/>
</dbReference>
<evidence type="ECO:0000313" key="4">
    <source>
        <dbReference type="Proteomes" id="UP000225706"/>
    </source>
</evidence>
<protein>
    <submittedName>
        <fullName evidence="3">SCO-spondin</fullName>
    </submittedName>
</protein>
<keyword evidence="2" id="KW-1015">Disulfide bond</keyword>
<dbReference type="PANTHER" id="PTHR22906:SF21">
    <property type="entry name" value="SEMA DOMAIN-CONTAINING PROTEIN"/>
    <property type="match status" value="1"/>
</dbReference>
<dbReference type="OrthoDB" id="5959148at2759"/>
<accession>A0A2B4RG33</accession>
<dbReference type="SMART" id="SM00209">
    <property type="entry name" value="TSP1"/>
    <property type="match status" value="1"/>
</dbReference>
<sequence>MIQPDSSYAEALVTLDIASLYERREILCDALFDQIVRDENHKLYDLLPPRNESTYRTRSQRYFKLPIWVSAAGNHYALGTFGSYAPVHSYLNSGRYYIAKDLKDLLGTRFEFVPKKVGTRTDLSMKEGSLFTFWIVSVCGSTELKSYHNTYEHQSKHYGAIVTTKLIQDKGMSIIAIGVGKDLSQRKEQMKKIAGEKGKVLLYGSFDALINSLNQILKATCAVDGGYTDWSESKCSVTCGGGVKILTRTCNNPPPSNDGKDCSLLGPAKKTVPWNGQKCWIGPGIDQSTLLSIASEDGQVVEVKDFSQLENMMNIIKSKACSACVQPQRTNRKAGAPNKDKTEFDKYLMGKSGGQQGNVIGFSKYSPADHNKKTPAVGSARMRLDFQSGKISEYFVDSDKWLDMWNSIDGSNNYVTTDDSRAHGTKCIAGYCYLNKPIWVMVR</sequence>
<proteinExistence type="predicted"/>
<dbReference type="Gene3D" id="3.40.50.410">
    <property type="entry name" value="von Willebrand factor, type A domain"/>
    <property type="match status" value="1"/>
</dbReference>
<dbReference type="Proteomes" id="UP000225706">
    <property type="component" value="Unassembled WGS sequence"/>
</dbReference>
<evidence type="ECO:0000313" key="3">
    <source>
        <dbReference type="EMBL" id="PFX15307.1"/>
    </source>
</evidence>
<dbReference type="InterPro" id="IPR036383">
    <property type="entry name" value="TSP1_rpt_sf"/>
</dbReference>
<comment type="caution">
    <text evidence="3">The sequence shown here is derived from an EMBL/GenBank/DDBJ whole genome shotgun (WGS) entry which is preliminary data.</text>
</comment>
<dbReference type="SUPFAM" id="SSF82895">
    <property type="entry name" value="TSP-1 type 1 repeat"/>
    <property type="match status" value="1"/>
</dbReference>
<dbReference type="AlphaFoldDB" id="A0A2B4RG33"/>
<dbReference type="Gene3D" id="2.20.100.10">
    <property type="entry name" value="Thrombospondin type-1 (TSP1) repeat"/>
    <property type="match status" value="1"/>
</dbReference>
<dbReference type="Pfam" id="PF00090">
    <property type="entry name" value="TSP_1"/>
    <property type="match status" value="1"/>
</dbReference>
<dbReference type="InterPro" id="IPR036465">
    <property type="entry name" value="vWFA_dom_sf"/>
</dbReference>
<gene>
    <name evidence="3" type="primary">SSPO</name>
    <name evidence="3" type="ORF">AWC38_SpisGene20486</name>
</gene>
<keyword evidence="4" id="KW-1185">Reference proteome</keyword>
<dbReference type="InterPro" id="IPR000884">
    <property type="entry name" value="TSP1_rpt"/>
</dbReference>
<dbReference type="EMBL" id="LSMT01000662">
    <property type="protein sequence ID" value="PFX15307.1"/>
    <property type="molecule type" value="Genomic_DNA"/>
</dbReference>
<evidence type="ECO:0000256" key="2">
    <source>
        <dbReference type="ARBA" id="ARBA00023157"/>
    </source>
</evidence>